<evidence type="ECO:0000256" key="1">
    <source>
        <dbReference type="ARBA" id="ARBA00022448"/>
    </source>
</evidence>
<comment type="similarity">
    <text evidence="8">Belongs to the ABC transporter superfamily. Lipoprotein translocase (TC 3.A.1.125) family.</text>
</comment>
<dbReference type="Gene3D" id="3.40.50.300">
    <property type="entry name" value="P-loop containing nucleotide triphosphate hydrolases"/>
    <property type="match status" value="1"/>
</dbReference>
<dbReference type="RefSeq" id="WP_101899539.1">
    <property type="nucleotide sequence ID" value="NZ_CP025491.2"/>
</dbReference>
<dbReference type="PANTHER" id="PTHR24220">
    <property type="entry name" value="IMPORT ATP-BINDING PROTEIN"/>
    <property type="match status" value="1"/>
</dbReference>
<evidence type="ECO:0000256" key="2">
    <source>
        <dbReference type="ARBA" id="ARBA00022475"/>
    </source>
</evidence>
<gene>
    <name evidence="8 9" type="primary">lolD</name>
    <name evidence="9" type="ORF">CAB17_07200</name>
</gene>
<dbReference type="GO" id="GO:0022857">
    <property type="term" value="F:transmembrane transporter activity"/>
    <property type="evidence" value="ECO:0007669"/>
    <property type="project" value="TreeGrafter"/>
</dbReference>
<dbReference type="InterPro" id="IPR011924">
    <property type="entry name" value="LolD_lipo_ATP-bd"/>
</dbReference>
<organism evidence="9 10">
    <name type="scientific">Legionella sainthelensi</name>
    <dbReference type="NCBI Taxonomy" id="28087"/>
    <lineage>
        <taxon>Bacteria</taxon>
        <taxon>Pseudomonadati</taxon>
        <taxon>Pseudomonadota</taxon>
        <taxon>Gammaproteobacteria</taxon>
        <taxon>Legionellales</taxon>
        <taxon>Legionellaceae</taxon>
        <taxon>Legionella</taxon>
    </lineage>
</organism>
<keyword evidence="1 8" id="KW-0813">Transport</keyword>
<reference evidence="9 10" key="1">
    <citation type="submission" date="2017-12" db="EMBL/GenBank/DDBJ databases">
        <title>Legionella sainthelensi LA01-117, whole genome sequence of a clinical isolate from New Zealand.</title>
        <authorList>
            <person name="Cree S.L."/>
            <person name="Slow S."/>
            <person name="Kennedy M.A."/>
            <person name="Murdoch D.R."/>
            <person name="Biggs P.J."/>
            <person name="Anderson T."/>
        </authorList>
    </citation>
    <scope>NUCLEOTIDE SEQUENCE [LARGE SCALE GENOMIC DNA]</scope>
    <source>
        <strain evidence="9 10">LA01-117</strain>
    </source>
</reference>
<comment type="subunit">
    <text evidence="8">The complex is composed of two ATP-binding proteins (LolD) and two transmembrane proteins (LolC and LolE).</text>
</comment>
<dbReference type="EC" id="7.6.2.-" evidence="8"/>
<comment type="subcellular location">
    <subcellularLocation>
        <location evidence="8">Cell inner membrane</location>
        <topology evidence="8">Peripheral membrane protein</topology>
    </subcellularLocation>
</comment>
<proteinExistence type="inferred from homology"/>
<keyword evidence="7 8" id="KW-0472">Membrane</keyword>
<dbReference type="PANTHER" id="PTHR24220:SF689">
    <property type="entry name" value="LIPOPROTEIN-RELEASING SYSTEM ATP-BINDING PROTEIN LOLD"/>
    <property type="match status" value="1"/>
</dbReference>
<protein>
    <recommendedName>
        <fullName evidence="8">Lipoprotein-releasing system ATP-binding protein LolD</fullName>
        <ecNumber evidence="8">7.6.2.-</ecNumber>
    </recommendedName>
</protein>
<dbReference type="EMBL" id="CP025491">
    <property type="protein sequence ID" value="AUH71874.1"/>
    <property type="molecule type" value="Genomic_DNA"/>
</dbReference>
<evidence type="ECO:0000313" key="9">
    <source>
        <dbReference type="EMBL" id="AUH71874.1"/>
    </source>
</evidence>
<evidence type="ECO:0000256" key="6">
    <source>
        <dbReference type="ARBA" id="ARBA00022967"/>
    </source>
</evidence>
<name>A0A2H5FK07_9GAMM</name>
<dbReference type="SUPFAM" id="SSF52540">
    <property type="entry name" value="P-loop containing nucleoside triphosphate hydrolases"/>
    <property type="match status" value="1"/>
</dbReference>
<dbReference type="CDD" id="cd03255">
    <property type="entry name" value="ABC_MJ0796_LolCDE_FtsE"/>
    <property type="match status" value="1"/>
</dbReference>
<dbReference type="Proteomes" id="UP000234343">
    <property type="component" value="Chromosome"/>
</dbReference>
<comment type="function">
    <text evidence="8">Part of the ABC transporter complex LolCDE involved in the translocation of mature outer membrane-directed lipoproteins, from the inner membrane to the periplasmic chaperone, LolA. Responsible for the formation of the LolA-lipoprotein complex in an ATP-dependent manner.</text>
</comment>
<dbReference type="KEGG" id="lsh:CAB17_07200"/>
<dbReference type="FunFam" id="3.40.50.300:FF:000230">
    <property type="entry name" value="Lipoprotein-releasing system ATP-binding protein LolD"/>
    <property type="match status" value="1"/>
</dbReference>
<dbReference type="Pfam" id="PF00005">
    <property type="entry name" value="ABC_tran"/>
    <property type="match status" value="1"/>
</dbReference>
<dbReference type="InterPro" id="IPR017911">
    <property type="entry name" value="MacB-like_ATP-bd"/>
</dbReference>
<dbReference type="InterPro" id="IPR017871">
    <property type="entry name" value="ABC_transporter-like_CS"/>
</dbReference>
<dbReference type="GO" id="GO:0089705">
    <property type="term" value="P:protein localization to outer membrane"/>
    <property type="evidence" value="ECO:0007669"/>
    <property type="project" value="TreeGrafter"/>
</dbReference>
<keyword evidence="10" id="KW-1185">Reference proteome</keyword>
<dbReference type="SMART" id="SM00382">
    <property type="entry name" value="AAA"/>
    <property type="match status" value="1"/>
</dbReference>
<keyword evidence="5 8" id="KW-0067">ATP-binding</keyword>
<dbReference type="PROSITE" id="PS50893">
    <property type="entry name" value="ABC_TRANSPORTER_2"/>
    <property type="match status" value="1"/>
</dbReference>
<sequence length="227" mass="25091">MSKLILNVTKLCKSYNDGASKVNVLRGVDLSITEGERLAIIGPSGSGKSTLLHLLGGLDKPTSGDVCIKEVNWQKINEKKRCQLRNQGLGFIYQFHHLLPEFTALENVAMPLLLAKKSVRDAEEKASKMLDDVGLKERKTHKPAQLSGGERQRVAIARALVHQPYCVLADEPTGNLDQVTATKVFELMLELNRKMSTALVIVTHDHQLAKQMDRVLVLGEGLLSDFI</sequence>
<dbReference type="InterPro" id="IPR027417">
    <property type="entry name" value="P-loop_NTPase"/>
</dbReference>
<keyword evidence="4 8" id="KW-0547">Nucleotide-binding</keyword>
<keyword evidence="3 8" id="KW-0997">Cell inner membrane</keyword>
<evidence type="ECO:0000313" key="10">
    <source>
        <dbReference type="Proteomes" id="UP000234343"/>
    </source>
</evidence>
<dbReference type="InterPro" id="IPR003439">
    <property type="entry name" value="ABC_transporter-like_ATP-bd"/>
</dbReference>
<dbReference type="AlphaFoldDB" id="A0A2H5FK07"/>
<evidence type="ECO:0000256" key="8">
    <source>
        <dbReference type="RuleBase" id="RU367068"/>
    </source>
</evidence>
<evidence type="ECO:0000256" key="7">
    <source>
        <dbReference type="ARBA" id="ARBA00023136"/>
    </source>
</evidence>
<dbReference type="GO" id="GO:0044874">
    <property type="term" value="P:lipoprotein localization to outer membrane"/>
    <property type="evidence" value="ECO:0007669"/>
    <property type="project" value="TreeGrafter"/>
</dbReference>
<evidence type="ECO:0000256" key="5">
    <source>
        <dbReference type="ARBA" id="ARBA00022840"/>
    </source>
</evidence>
<keyword evidence="6 8" id="KW-1278">Translocase</keyword>
<dbReference type="InterPro" id="IPR003593">
    <property type="entry name" value="AAA+_ATPase"/>
</dbReference>
<keyword evidence="9" id="KW-0449">Lipoprotein</keyword>
<dbReference type="PROSITE" id="PS00211">
    <property type="entry name" value="ABC_TRANSPORTER_1"/>
    <property type="match status" value="1"/>
</dbReference>
<dbReference type="GO" id="GO:0005886">
    <property type="term" value="C:plasma membrane"/>
    <property type="evidence" value="ECO:0007669"/>
    <property type="project" value="UniProtKB-SubCell"/>
</dbReference>
<dbReference type="InterPro" id="IPR015854">
    <property type="entry name" value="ABC_transpr_LolD-like"/>
</dbReference>
<evidence type="ECO:0000256" key="3">
    <source>
        <dbReference type="ARBA" id="ARBA00022519"/>
    </source>
</evidence>
<dbReference type="NCBIfam" id="TIGR02211">
    <property type="entry name" value="LolD_lipo_ex"/>
    <property type="match status" value="1"/>
</dbReference>
<dbReference type="GO" id="GO:0005524">
    <property type="term" value="F:ATP binding"/>
    <property type="evidence" value="ECO:0007669"/>
    <property type="project" value="UniProtKB-UniRule"/>
</dbReference>
<evidence type="ECO:0000256" key="4">
    <source>
        <dbReference type="ARBA" id="ARBA00022741"/>
    </source>
</evidence>
<keyword evidence="2 8" id="KW-1003">Cell membrane</keyword>
<dbReference type="GO" id="GO:0016887">
    <property type="term" value="F:ATP hydrolysis activity"/>
    <property type="evidence" value="ECO:0007669"/>
    <property type="project" value="InterPro"/>
</dbReference>
<accession>A0A2H5FK07</accession>